<organism evidence="4 5">
    <name type="scientific">Abditibacterium utsteinense</name>
    <dbReference type="NCBI Taxonomy" id="1960156"/>
    <lineage>
        <taxon>Bacteria</taxon>
        <taxon>Pseudomonadati</taxon>
        <taxon>Abditibacteriota</taxon>
        <taxon>Abditibacteriia</taxon>
        <taxon>Abditibacteriales</taxon>
        <taxon>Abditibacteriaceae</taxon>
        <taxon>Abditibacterium</taxon>
    </lineage>
</organism>
<keyword evidence="2" id="KW-0732">Signal</keyword>
<feature type="chain" id="PRO_5015646422" evidence="2">
    <location>
        <begin position="31"/>
        <end position="322"/>
    </location>
</feature>
<dbReference type="Gene3D" id="2.120.10.30">
    <property type="entry name" value="TolB, C-terminal domain"/>
    <property type="match status" value="1"/>
</dbReference>
<proteinExistence type="predicted"/>
<dbReference type="EMBL" id="NIGF01000014">
    <property type="protein sequence ID" value="PQV63261.1"/>
    <property type="molecule type" value="Genomic_DNA"/>
</dbReference>
<name>A0A2S8SR22_9BACT</name>
<feature type="signal peptide" evidence="2">
    <location>
        <begin position="1"/>
        <end position="30"/>
    </location>
</feature>
<evidence type="ECO:0000313" key="5">
    <source>
        <dbReference type="Proteomes" id="UP000237684"/>
    </source>
</evidence>
<dbReference type="Pfam" id="PF08450">
    <property type="entry name" value="SGL"/>
    <property type="match status" value="1"/>
</dbReference>
<accession>A0A2S8SR22</accession>
<dbReference type="SUPFAM" id="SSF63829">
    <property type="entry name" value="Calcium-dependent phosphotriesterase"/>
    <property type="match status" value="1"/>
</dbReference>
<dbReference type="GO" id="GO:0016787">
    <property type="term" value="F:hydrolase activity"/>
    <property type="evidence" value="ECO:0007669"/>
    <property type="project" value="UniProtKB-KW"/>
</dbReference>
<sequence length="322" mass="35045">MRFKPDFMKKRFLLILAAPAIFATSFLARANADEPSEAALTSDAFARVVAPGAKVEILATGFGFTEGPTWNPRGFWIFSDISGNALHRISPSGKVALVRKPSSHTNGNTYDAQNRLVSCEQSPARRVARKELSGNFETLAEKYEGKRLNSPNDLAIRGDGSIYFTDPTYGTDKSELELDFRGLYRIFPDGKLELLDRSWNQPNGICFSPDQNTLYVGDSQEGKIFRFDVDKNGQLSGKTLLATIPKPGDPDGMKCDAAGHLYVTGPGGVWIFAPRGGLLGKIPTPQNPANIGFGGADGKTLLITAQDSIYSVKLKQSEGKIY</sequence>
<dbReference type="InterPro" id="IPR051262">
    <property type="entry name" value="SMP-30/CGR1_Lactonase"/>
</dbReference>
<dbReference type="AlphaFoldDB" id="A0A2S8SR22"/>
<feature type="domain" description="SMP-30/Gluconolactonase/LRE-like region" evidence="3">
    <location>
        <begin position="64"/>
        <end position="305"/>
    </location>
</feature>
<reference evidence="4 5" key="1">
    <citation type="journal article" date="2018" name="Syst. Appl. Microbiol.">
        <title>Abditibacterium utsteinense sp. nov., the first cultivated member of candidate phylum FBP, isolated from ice-free Antarctic soil samples.</title>
        <authorList>
            <person name="Tahon G."/>
            <person name="Tytgat B."/>
            <person name="Lebbe L."/>
            <person name="Carlier A."/>
            <person name="Willems A."/>
        </authorList>
    </citation>
    <scope>NUCLEOTIDE SEQUENCE [LARGE SCALE GENOMIC DNA]</scope>
    <source>
        <strain evidence="4 5">LMG 29911</strain>
    </source>
</reference>
<keyword evidence="5" id="KW-1185">Reference proteome</keyword>
<evidence type="ECO:0000256" key="2">
    <source>
        <dbReference type="SAM" id="SignalP"/>
    </source>
</evidence>
<comment type="caution">
    <text evidence="4">The sequence shown here is derived from an EMBL/GenBank/DDBJ whole genome shotgun (WGS) entry which is preliminary data.</text>
</comment>
<evidence type="ECO:0000313" key="4">
    <source>
        <dbReference type="EMBL" id="PQV63261.1"/>
    </source>
</evidence>
<evidence type="ECO:0000259" key="3">
    <source>
        <dbReference type="Pfam" id="PF08450"/>
    </source>
</evidence>
<gene>
    <name evidence="4" type="ORF">B1R32_11487</name>
</gene>
<dbReference type="PANTHER" id="PTHR47572">
    <property type="entry name" value="LIPOPROTEIN-RELATED"/>
    <property type="match status" value="1"/>
</dbReference>
<dbReference type="InterPro" id="IPR011042">
    <property type="entry name" value="6-blade_b-propeller_TolB-like"/>
</dbReference>
<dbReference type="PANTHER" id="PTHR47572:SF4">
    <property type="entry name" value="LACTONASE DRP35"/>
    <property type="match status" value="1"/>
</dbReference>
<dbReference type="InParanoid" id="A0A2S8SR22"/>
<evidence type="ECO:0000256" key="1">
    <source>
        <dbReference type="ARBA" id="ARBA00022801"/>
    </source>
</evidence>
<dbReference type="InterPro" id="IPR013658">
    <property type="entry name" value="SGL"/>
</dbReference>
<protein>
    <submittedName>
        <fullName evidence="4">Gluconolactonase</fullName>
    </submittedName>
</protein>
<dbReference type="Proteomes" id="UP000237684">
    <property type="component" value="Unassembled WGS sequence"/>
</dbReference>
<keyword evidence="1" id="KW-0378">Hydrolase</keyword>